<dbReference type="PANTHER" id="PTHR24134:SF9">
    <property type="entry name" value="ANKYRIN REPEAT AND SOCS BOX PROTEIN 8"/>
    <property type="match status" value="1"/>
</dbReference>
<evidence type="ECO:0000256" key="4">
    <source>
        <dbReference type="PROSITE-ProRule" id="PRU00023"/>
    </source>
</evidence>
<dbReference type="PROSITE" id="PS50297">
    <property type="entry name" value="ANK_REP_REGION"/>
    <property type="match status" value="3"/>
</dbReference>
<evidence type="ECO:0000256" key="3">
    <source>
        <dbReference type="ARBA" id="ARBA00023043"/>
    </source>
</evidence>
<gene>
    <name evidence="6" type="ORF">DUI87_33242</name>
</gene>
<comment type="pathway">
    <text evidence="1">Protein modification; protein ubiquitination.</text>
</comment>
<dbReference type="GO" id="GO:0035556">
    <property type="term" value="P:intracellular signal transduction"/>
    <property type="evidence" value="ECO:0007669"/>
    <property type="project" value="InterPro"/>
</dbReference>
<feature type="domain" description="SOCS box" evidence="5">
    <location>
        <begin position="336"/>
        <end position="389"/>
    </location>
</feature>
<dbReference type="Gene3D" id="1.10.750.20">
    <property type="entry name" value="SOCS box"/>
    <property type="match status" value="1"/>
</dbReference>
<dbReference type="SMART" id="SM00248">
    <property type="entry name" value="ANK"/>
    <property type="match status" value="4"/>
</dbReference>
<dbReference type="AlphaFoldDB" id="A0A3M0J6Z3"/>
<keyword evidence="7" id="KW-1185">Reference proteome</keyword>
<comment type="caution">
    <text evidence="6">The sequence shown here is derived from an EMBL/GenBank/DDBJ whole genome shotgun (WGS) entry which is preliminary data.</text>
</comment>
<dbReference type="InterPro" id="IPR002110">
    <property type="entry name" value="Ankyrin_rpt"/>
</dbReference>
<dbReference type="PROSITE" id="PS50088">
    <property type="entry name" value="ANK_REPEAT"/>
    <property type="match status" value="4"/>
</dbReference>
<evidence type="ECO:0000259" key="5">
    <source>
        <dbReference type="PROSITE" id="PS50225"/>
    </source>
</evidence>
<feature type="repeat" description="ANK" evidence="4">
    <location>
        <begin position="153"/>
        <end position="185"/>
    </location>
</feature>
<evidence type="ECO:0000313" key="7">
    <source>
        <dbReference type="Proteomes" id="UP000269221"/>
    </source>
</evidence>
<dbReference type="InterPro" id="IPR036770">
    <property type="entry name" value="Ankyrin_rpt-contain_sf"/>
</dbReference>
<dbReference type="SUPFAM" id="SSF48403">
    <property type="entry name" value="Ankyrin repeat"/>
    <property type="match status" value="1"/>
</dbReference>
<name>A0A3M0J6Z3_HIRRU</name>
<dbReference type="InterPro" id="IPR001496">
    <property type="entry name" value="SOCS_box"/>
</dbReference>
<dbReference type="STRING" id="333673.A0A3M0J6Z3"/>
<evidence type="ECO:0000256" key="2">
    <source>
        <dbReference type="ARBA" id="ARBA00022737"/>
    </source>
</evidence>
<reference evidence="6 7" key="1">
    <citation type="submission" date="2018-07" db="EMBL/GenBank/DDBJ databases">
        <title>A high quality draft genome assembly of the barn swallow (H. rustica rustica).</title>
        <authorList>
            <person name="Formenti G."/>
            <person name="Chiara M."/>
            <person name="Poveda L."/>
            <person name="Francoijs K.-J."/>
            <person name="Bonisoli-Alquati A."/>
            <person name="Canova L."/>
            <person name="Gianfranceschi L."/>
            <person name="Horner D.S."/>
            <person name="Saino N."/>
        </authorList>
    </citation>
    <scope>NUCLEOTIDE SEQUENCE [LARGE SCALE GENOMIC DNA]</scope>
    <source>
        <strain evidence="6">Chelidonia</strain>
        <tissue evidence="6">Blood</tissue>
    </source>
</reference>
<dbReference type="EMBL" id="QRBI01000251">
    <property type="protein sequence ID" value="RMB90356.1"/>
    <property type="molecule type" value="Genomic_DNA"/>
</dbReference>
<accession>A0A3M0J6Z3</accession>
<feature type="repeat" description="ANK" evidence="4">
    <location>
        <begin position="218"/>
        <end position="250"/>
    </location>
</feature>
<keyword evidence="3 4" id="KW-0040">ANK repeat</keyword>
<dbReference type="Pfam" id="PF12796">
    <property type="entry name" value="Ank_2"/>
    <property type="match status" value="1"/>
</dbReference>
<dbReference type="Proteomes" id="UP000269221">
    <property type="component" value="Unassembled WGS sequence"/>
</dbReference>
<evidence type="ECO:0000313" key="6">
    <source>
        <dbReference type="EMBL" id="RMB90356.1"/>
    </source>
</evidence>
<dbReference type="PANTHER" id="PTHR24134">
    <property type="entry name" value="ANKYRIN REPEAT-CONTAINING PROTEIN DDB_G0279043"/>
    <property type="match status" value="1"/>
</dbReference>
<dbReference type="SMART" id="SM00969">
    <property type="entry name" value="SOCS_box"/>
    <property type="match status" value="1"/>
</dbReference>
<dbReference type="UniPathway" id="UPA00143"/>
<dbReference type="Pfam" id="PF00023">
    <property type="entry name" value="Ank"/>
    <property type="match status" value="2"/>
</dbReference>
<evidence type="ECO:0000256" key="1">
    <source>
        <dbReference type="ARBA" id="ARBA00004906"/>
    </source>
</evidence>
<keyword evidence="2" id="KW-0677">Repeat</keyword>
<dbReference type="SUPFAM" id="SSF158235">
    <property type="entry name" value="SOCS box-like"/>
    <property type="match status" value="1"/>
</dbReference>
<dbReference type="InterPro" id="IPR036036">
    <property type="entry name" value="SOCS_box-like_dom_sf"/>
</dbReference>
<dbReference type="GO" id="GO:0016567">
    <property type="term" value="P:protein ubiquitination"/>
    <property type="evidence" value="ECO:0007669"/>
    <property type="project" value="UniProtKB-UniPathway"/>
</dbReference>
<dbReference type="Pfam" id="PF07525">
    <property type="entry name" value="SOCS_box"/>
    <property type="match status" value="1"/>
</dbReference>
<dbReference type="OrthoDB" id="10258888at2759"/>
<dbReference type="Gene3D" id="1.25.40.20">
    <property type="entry name" value="Ankyrin repeat-containing domain"/>
    <property type="match status" value="2"/>
</dbReference>
<dbReference type="PROSITE" id="PS50225">
    <property type="entry name" value="SOCS"/>
    <property type="match status" value="1"/>
</dbReference>
<organism evidence="6 7">
    <name type="scientific">Hirundo rustica rustica</name>
    <dbReference type="NCBI Taxonomy" id="333673"/>
    <lineage>
        <taxon>Eukaryota</taxon>
        <taxon>Metazoa</taxon>
        <taxon>Chordata</taxon>
        <taxon>Craniata</taxon>
        <taxon>Vertebrata</taxon>
        <taxon>Euteleostomi</taxon>
        <taxon>Archelosauria</taxon>
        <taxon>Archosauria</taxon>
        <taxon>Dinosauria</taxon>
        <taxon>Saurischia</taxon>
        <taxon>Theropoda</taxon>
        <taxon>Coelurosauria</taxon>
        <taxon>Aves</taxon>
        <taxon>Neognathae</taxon>
        <taxon>Neoaves</taxon>
        <taxon>Telluraves</taxon>
        <taxon>Australaves</taxon>
        <taxon>Passeriformes</taxon>
        <taxon>Sylvioidea</taxon>
        <taxon>Hirundinidae</taxon>
        <taxon>Hirundo</taxon>
    </lineage>
</organism>
<feature type="repeat" description="ANK" evidence="4">
    <location>
        <begin position="251"/>
        <end position="283"/>
    </location>
</feature>
<sequence length="389" mass="42216">MRPEEKAFFKSPVAIALKHLAHISQVWQFQVAQGQLLAELHRDRARRAQAELEKARDELGRGGDLPTALPGLALEQLQQHLPSLPHAVSHPPAPPQFSSQVVSRLAPLEPPRSHSTPGWQVGTAYRDSGTSSVVPSLAGTSEGQGADVNCLHGTLKPLHCACMVADADCVELLLQKGAEVNALDGYNRTALHYAAEKDETCVEILLEYGADPNALDGNKDTPLHWAAFKNNAECARALLANGALVNALDYNDDTPLSWAAMKGNLESVSVLLDFGAEVRVVNLKGQSPVSRLVSLLVRGLGTEREDSCLDLLHRATGHLELRKNGSLPWEVARDPQLCQRLALLCQAPATLQALSRYAVRRSLGLRFLPQAVQQLPLPACLKDYLLLLT</sequence>
<feature type="repeat" description="ANK" evidence="4">
    <location>
        <begin position="186"/>
        <end position="217"/>
    </location>
</feature>
<proteinExistence type="predicted"/>
<protein>
    <recommendedName>
        <fullName evidence="5">SOCS box domain-containing protein</fullName>
    </recommendedName>
</protein>